<dbReference type="InterPro" id="IPR000835">
    <property type="entry name" value="HTH_MarR-typ"/>
</dbReference>
<dbReference type="InterPro" id="IPR039422">
    <property type="entry name" value="MarR/SlyA-like"/>
</dbReference>
<keyword evidence="3" id="KW-1185">Reference proteome</keyword>
<name>A0A923L0Q8_9FIRM</name>
<dbReference type="PANTHER" id="PTHR33164:SF43">
    <property type="entry name" value="HTH-TYPE TRANSCRIPTIONAL REPRESSOR YETL"/>
    <property type="match status" value="1"/>
</dbReference>
<evidence type="ECO:0000313" key="3">
    <source>
        <dbReference type="Proteomes" id="UP000659630"/>
    </source>
</evidence>
<dbReference type="PROSITE" id="PS50995">
    <property type="entry name" value="HTH_MARR_2"/>
    <property type="match status" value="1"/>
</dbReference>
<dbReference type="GO" id="GO:0003700">
    <property type="term" value="F:DNA-binding transcription factor activity"/>
    <property type="evidence" value="ECO:0007669"/>
    <property type="project" value="InterPro"/>
</dbReference>
<dbReference type="AlphaFoldDB" id="A0A923L0Q8"/>
<evidence type="ECO:0000259" key="1">
    <source>
        <dbReference type="PROSITE" id="PS50995"/>
    </source>
</evidence>
<protein>
    <submittedName>
        <fullName evidence="2">MarR family transcriptional regulator</fullName>
    </submittedName>
</protein>
<dbReference type="SMART" id="SM00347">
    <property type="entry name" value="HTH_MARR"/>
    <property type="match status" value="1"/>
</dbReference>
<accession>A0A923L0Q8</accession>
<feature type="domain" description="HTH marR-type" evidence="1">
    <location>
        <begin position="1"/>
        <end position="135"/>
    </location>
</feature>
<proteinExistence type="predicted"/>
<organism evidence="2 3">
    <name type="scientific">Anaerofilum hominis</name>
    <dbReference type="NCBI Taxonomy" id="2763016"/>
    <lineage>
        <taxon>Bacteria</taxon>
        <taxon>Bacillati</taxon>
        <taxon>Bacillota</taxon>
        <taxon>Clostridia</taxon>
        <taxon>Eubacteriales</taxon>
        <taxon>Oscillospiraceae</taxon>
        <taxon>Anaerofilum</taxon>
    </lineage>
</organism>
<dbReference type="Gene3D" id="1.10.10.10">
    <property type="entry name" value="Winged helix-like DNA-binding domain superfamily/Winged helix DNA-binding domain"/>
    <property type="match status" value="1"/>
</dbReference>
<dbReference type="Proteomes" id="UP000659630">
    <property type="component" value="Unassembled WGS sequence"/>
</dbReference>
<dbReference type="InterPro" id="IPR036388">
    <property type="entry name" value="WH-like_DNA-bd_sf"/>
</dbReference>
<dbReference type="GO" id="GO:0006950">
    <property type="term" value="P:response to stress"/>
    <property type="evidence" value="ECO:0007669"/>
    <property type="project" value="TreeGrafter"/>
</dbReference>
<dbReference type="InterPro" id="IPR036390">
    <property type="entry name" value="WH_DNA-bd_sf"/>
</dbReference>
<dbReference type="Pfam" id="PF12802">
    <property type="entry name" value="MarR_2"/>
    <property type="match status" value="1"/>
</dbReference>
<comment type="caution">
    <text evidence="2">The sequence shown here is derived from an EMBL/GenBank/DDBJ whole genome shotgun (WGS) entry which is preliminary data.</text>
</comment>
<evidence type="ECO:0000313" key="2">
    <source>
        <dbReference type="EMBL" id="MBC5580747.1"/>
    </source>
</evidence>
<sequence>MDLRQRMERLFVDMVVGELRLAHDNTYQSVTYNSLLYLDLIAYTPDCTAGYLAETLRVAPSAITSKVRELERLGLVVRTRSERDKRVYYLHINEKLRAEYRAYDQLLYGALDELEERYTPRQMELLCGMLDTINRHFRQAEAEQTPAGKKEKKGKET</sequence>
<gene>
    <name evidence="2" type="ORF">H8S23_04445</name>
</gene>
<reference evidence="2" key="1">
    <citation type="submission" date="2020-08" db="EMBL/GenBank/DDBJ databases">
        <title>Genome public.</title>
        <authorList>
            <person name="Liu C."/>
            <person name="Sun Q."/>
        </authorList>
    </citation>
    <scope>NUCLEOTIDE SEQUENCE</scope>
    <source>
        <strain evidence="2">BX8</strain>
    </source>
</reference>
<dbReference type="RefSeq" id="WP_186887078.1">
    <property type="nucleotide sequence ID" value="NZ_JACONZ010000001.1"/>
</dbReference>
<dbReference type="PANTHER" id="PTHR33164">
    <property type="entry name" value="TRANSCRIPTIONAL REGULATOR, MARR FAMILY"/>
    <property type="match status" value="1"/>
</dbReference>
<dbReference type="SUPFAM" id="SSF46785">
    <property type="entry name" value="Winged helix' DNA-binding domain"/>
    <property type="match status" value="1"/>
</dbReference>
<dbReference type="EMBL" id="JACONZ010000001">
    <property type="protein sequence ID" value="MBC5580747.1"/>
    <property type="molecule type" value="Genomic_DNA"/>
</dbReference>